<dbReference type="SUPFAM" id="SSF48726">
    <property type="entry name" value="Immunoglobulin"/>
    <property type="match status" value="1"/>
</dbReference>
<keyword evidence="1" id="KW-0393">Immunoglobulin domain</keyword>
<name>A0A8T2P4V3_9TELE</name>
<evidence type="ECO:0000313" key="5">
    <source>
        <dbReference type="EMBL" id="KAG9347585.1"/>
    </source>
</evidence>
<comment type="caution">
    <text evidence="5">The sequence shown here is derived from an EMBL/GenBank/DDBJ whole genome shotgun (WGS) entry which is preliminary data.</text>
</comment>
<dbReference type="InterPro" id="IPR036179">
    <property type="entry name" value="Ig-like_dom_sf"/>
</dbReference>
<dbReference type="PANTHER" id="PTHR45813">
    <property type="entry name" value="IG-LIKE DOMAIN-CONTAINING PROTEIN"/>
    <property type="match status" value="1"/>
</dbReference>
<feature type="compositionally biased region" description="Low complexity" evidence="2">
    <location>
        <begin position="87"/>
        <end position="119"/>
    </location>
</feature>
<sequence length="565" mass="61895">MTITTAQPTPSSGSTTPRFTTRGPYLTITTAQPTPSSGSTTPRFTTRGPYVTITTAQTTPFTAAPMSPTPSLSTPRPIPTPNTNGFTPLTKTEPTPKTQTHPPLNTTMTTDRPTQTPTPNMKTNQTSPAISKPKQTTTPILYSTTPTAIIPPQTTGRQAEFELKMSFTINQDFTESLTDPTSADYMGLSQTISNAVDENYRKIMRGYIGVTITGFRSGSVITDFIIRTDNITSSVIQTANAGVATTLKQQNIPVDENSFRAAVIVDGFSDASHVFSGDEMILACEVLEQFKKFPANWKVNSTVIKNDNTKYTINTSPPRLIVQNVVERDSGEYECFVEDEIVVFIRKDNIVVRRAIVMLTRSRINVPCITENVEVECCVKPDGFPAMWTENGKKLEPVQESTVNGLKCYKHNYATNTQNDGCVTRSLICTMTVGERTFTQKAEINFFQGQSDCDDDVYGSGKQGSLSTTGCPEGYEGNRTARCDSNTWKLVEDNCVLSVIIDLKIQSEILTKDDVSDFVDRLSKVTKEQEEEIVDSPGNIVTIVEILANVANASEAVTQKVMAVS</sequence>
<feature type="compositionally biased region" description="Polar residues" evidence="2">
    <location>
        <begin position="1"/>
        <end position="19"/>
    </location>
</feature>
<evidence type="ECO:0000256" key="1">
    <source>
        <dbReference type="ARBA" id="ARBA00023319"/>
    </source>
</evidence>
<dbReference type="InterPro" id="IPR000082">
    <property type="entry name" value="SEA_dom"/>
</dbReference>
<gene>
    <name evidence="5" type="ORF">JZ751_005155</name>
</gene>
<dbReference type="GO" id="GO:0007189">
    <property type="term" value="P:adenylate cyclase-activating G protein-coupled receptor signaling pathway"/>
    <property type="evidence" value="ECO:0007669"/>
    <property type="project" value="TreeGrafter"/>
</dbReference>
<feature type="compositionally biased region" description="Polar residues" evidence="2">
    <location>
        <begin position="27"/>
        <end position="44"/>
    </location>
</feature>
<dbReference type="InterPro" id="IPR051587">
    <property type="entry name" value="Adhesion_GPCR"/>
</dbReference>
<dbReference type="EMBL" id="JAFBMS010000013">
    <property type="protein sequence ID" value="KAG9347585.1"/>
    <property type="molecule type" value="Genomic_DNA"/>
</dbReference>
<dbReference type="InterPro" id="IPR013151">
    <property type="entry name" value="Immunoglobulin_dom"/>
</dbReference>
<feature type="region of interest" description="Disordered" evidence="2">
    <location>
        <begin position="61"/>
        <end position="136"/>
    </location>
</feature>
<evidence type="ECO:0000256" key="2">
    <source>
        <dbReference type="SAM" id="MobiDB-lite"/>
    </source>
</evidence>
<evidence type="ECO:0000259" key="4">
    <source>
        <dbReference type="PROSITE" id="PS50835"/>
    </source>
</evidence>
<dbReference type="Pfam" id="PF01390">
    <property type="entry name" value="SEA"/>
    <property type="match status" value="1"/>
</dbReference>
<proteinExistence type="predicted"/>
<feature type="region of interest" description="Disordered" evidence="2">
    <location>
        <begin position="1"/>
        <end position="47"/>
    </location>
</feature>
<evidence type="ECO:0000313" key="6">
    <source>
        <dbReference type="Proteomes" id="UP000824540"/>
    </source>
</evidence>
<keyword evidence="6" id="KW-1185">Reference proteome</keyword>
<dbReference type="AlphaFoldDB" id="A0A8T2P4V3"/>
<dbReference type="OrthoDB" id="10040049at2759"/>
<feature type="domain" description="Ig-like" evidence="4">
    <location>
        <begin position="253"/>
        <end position="357"/>
    </location>
</feature>
<organism evidence="5 6">
    <name type="scientific">Albula glossodonta</name>
    <name type="common">roundjaw bonefish</name>
    <dbReference type="NCBI Taxonomy" id="121402"/>
    <lineage>
        <taxon>Eukaryota</taxon>
        <taxon>Metazoa</taxon>
        <taxon>Chordata</taxon>
        <taxon>Craniata</taxon>
        <taxon>Vertebrata</taxon>
        <taxon>Euteleostomi</taxon>
        <taxon>Actinopterygii</taxon>
        <taxon>Neopterygii</taxon>
        <taxon>Teleostei</taxon>
        <taxon>Albuliformes</taxon>
        <taxon>Albulidae</taxon>
        <taxon>Albula</taxon>
    </lineage>
</organism>
<dbReference type="PROSITE" id="PS50024">
    <property type="entry name" value="SEA"/>
    <property type="match status" value="1"/>
</dbReference>
<dbReference type="SMART" id="SM00200">
    <property type="entry name" value="SEA"/>
    <property type="match status" value="1"/>
</dbReference>
<dbReference type="SUPFAM" id="SSF82671">
    <property type="entry name" value="SEA domain"/>
    <property type="match status" value="1"/>
</dbReference>
<feature type="domain" description="SEA" evidence="3">
    <location>
        <begin position="157"/>
        <end position="266"/>
    </location>
</feature>
<protein>
    <submittedName>
        <fullName evidence="5">Uncharacterized protein</fullName>
    </submittedName>
</protein>
<dbReference type="PANTHER" id="PTHR45813:SF4">
    <property type="entry name" value="ADHESION G PROTEIN-COUPLED RECEPTOR F5"/>
    <property type="match status" value="1"/>
</dbReference>
<dbReference type="InterPro" id="IPR036364">
    <property type="entry name" value="SEA_dom_sf"/>
</dbReference>
<feature type="compositionally biased region" description="Polar residues" evidence="2">
    <location>
        <begin position="120"/>
        <end position="135"/>
    </location>
</feature>
<dbReference type="Proteomes" id="UP000824540">
    <property type="component" value="Unassembled WGS sequence"/>
</dbReference>
<dbReference type="GO" id="GO:0004930">
    <property type="term" value="F:G protein-coupled receptor activity"/>
    <property type="evidence" value="ECO:0007669"/>
    <property type="project" value="TreeGrafter"/>
</dbReference>
<reference evidence="5" key="1">
    <citation type="thesis" date="2021" institute="BYU ScholarsArchive" country="Provo, UT, USA">
        <title>Applications of and Algorithms for Genome Assembly and Genomic Analyses with an Emphasis on Marine Teleosts.</title>
        <authorList>
            <person name="Pickett B.D."/>
        </authorList>
    </citation>
    <scope>NUCLEOTIDE SEQUENCE</scope>
    <source>
        <strain evidence="5">HI-2016</strain>
    </source>
</reference>
<dbReference type="PROSITE" id="PS50835">
    <property type="entry name" value="IG_LIKE"/>
    <property type="match status" value="1"/>
</dbReference>
<accession>A0A8T2P4V3</accession>
<dbReference type="Gene3D" id="3.30.70.960">
    <property type="entry name" value="SEA domain"/>
    <property type="match status" value="1"/>
</dbReference>
<dbReference type="InterPro" id="IPR007110">
    <property type="entry name" value="Ig-like_dom"/>
</dbReference>
<evidence type="ECO:0000259" key="3">
    <source>
        <dbReference type="PROSITE" id="PS50024"/>
    </source>
</evidence>
<dbReference type="Gene3D" id="2.60.40.10">
    <property type="entry name" value="Immunoglobulins"/>
    <property type="match status" value="1"/>
</dbReference>
<dbReference type="Pfam" id="PF00047">
    <property type="entry name" value="ig"/>
    <property type="match status" value="1"/>
</dbReference>
<dbReference type="InterPro" id="IPR013783">
    <property type="entry name" value="Ig-like_fold"/>
</dbReference>